<reference evidence="1 2" key="1">
    <citation type="journal article" date="2014" name="Am. J. Bot.">
        <title>Genome assembly and annotation for red clover (Trifolium pratense; Fabaceae).</title>
        <authorList>
            <person name="Istvanek J."/>
            <person name="Jaros M."/>
            <person name="Krenek A."/>
            <person name="Repkova J."/>
        </authorList>
    </citation>
    <scope>NUCLEOTIDE SEQUENCE [LARGE SCALE GENOMIC DNA]</scope>
    <source>
        <strain evidence="2">cv. Tatra</strain>
        <tissue evidence="1">Young leaves</tissue>
    </source>
</reference>
<reference evidence="1 2" key="2">
    <citation type="journal article" date="2017" name="Front. Plant Sci.">
        <title>Gene Classification and Mining of Molecular Markers Useful in Red Clover (Trifolium pratense) Breeding.</title>
        <authorList>
            <person name="Istvanek J."/>
            <person name="Dluhosova J."/>
            <person name="Dluhos P."/>
            <person name="Patkova L."/>
            <person name="Nedelnik J."/>
            <person name="Repkova J."/>
        </authorList>
    </citation>
    <scope>NUCLEOTIDE SEQUENCE [LARGE SCALE GENOMIC DNA]</scope>
    <source>
        <strain evidence="2">cv. Tatra</strain>
        <tissue evidence="1">Young leaves</tissue>
    </source>
</reference>
<sequence>EPHIVMPRAPATTPCALVSFGCYMPTSFHLDDRLTPQPNTSLLACFVLTRTLSGKIFQKVTHPKTTPSQARLTVEFLSNELPKRRCILLV</sequence>
<dbReference type="Proteomes" id="UP000236291">
    <property type="component" value="Unassembled WGS sequence"/>
</dbReference>
<accession>A0A2K3LP11</accession>
<protein>
    <submittedName>
        <fullName evidence="1">Uncharacterized protein</fullName>
    </submittedName>
</protein>
<dbReference type="EMBL" id="ASHM01037568">
    <property type="protein sequence ID" value="PNX80243.1"/>
    <property type="molecule type" value="Genomic_DNA"/>
</dbReference>
<organism evidence="1 2">
    <name type="scientific">Trifolium pratense</name>
    <name type="common">Red clover</name>
    <dbReference type="NCBI Taxonomy" id="57577"/>
    <lineage>
        <taxon>Eukaryota</taxon>
        <taxon>Viridiplantae</taxon>
        <taxon>Streptophyta</taxon>
        <taxon>Embryophyta</taxon>
        <taxon>Tracheophyta</taxon>
        <taxon>Spermatophyta</taxon>
        <taxon>Magnoliopsida</taxon>
        <taxon>eudicotyledons</taxon>
        <taxon>Gunneridae</taxon>
        <taxon>Pentapetalae</taxon>
        <taxon>rosids</taxon>
        <taxon>fabids</taxon>
        <taxon>Fabales</taxon>
        <taxon>Fabaceae</taxon>
        <taxon>Papilionoideae</taxon>
        <taxon>50 kb inversion clade</taxon>
        <taxon>NPAAA clade</taxon>
        <taxon>Hologalegina</taxon>
        <taxon>IRL clade</taxon>
        <taxon>Trifolieae</taxon>
        <taxon>Trifolium</taxon>
    </lineage>
</organism>
<feature type="non-terminal residue" evidence="1">
    <location>
        <position position="1"/>
    </location>
</feature>
<proteinExistence type="predicted"/>
<evidence type="ECO:0000313" key="1">
    <source>
        <dbReference type="EMBL" id="PNX80243.1"/>
    </source>
</evidence>
<name>A0A2K3LP11_TRIPR</name>
<gene>
    <name evidence="1" type="ORF">L195_g036240</name>
</gene>
<dbReference type="AlphaFoldDB" id="A0A2K3LP11"/>
<evidence type="ECO:0000313" key="2">
    <source>
        <dbReference type="Proteomes" id="UP000236291"/>
    </source>
</evidence>
<comment type="caution">
    <text evidence="1">The sequence shown here is derived from an EMBL/GenBank/DDBJ whole genome shotgun (WGS) entry which is preliminary data.</text>
</comment>